<dbReference type="Gene3D" id="1.10.357.10">
    <property type="entry name" value="Tetracycline Repressor, domain 2"/>
    <property type="match status" value="1"/>
</dbReference>
<organism evidence="6 7">
    <name type="scientific">Acidisarcina polymorpha</name>
    <dbReference type="NCBI Taxonomy" id="2211140"/>
    <lineage>
        <taxon>Bacteria</taxon>
        <taxon>Pseudomonadati</taxon>
        <taxon>Acidobacteriota</taxon>
        <taxon>Terriglobia</taxon>
        <taxon>Terriglobales</taxon>
        <taxon>Acidobacteriaceae</taxon>
        <taxon>Acidisarcina</taxon>
    </lineage>
</organism>
<dbReference type="Pfam" id="PF00440">
    <property type="entry name" value="TetR_N"/>
    <property type="match status" value="1"/>
</dbReference>
<keyword evidence="1" id="KW-0805">Transcription regulation</keyword>
<dbReference type="PANTHER" id="PTHR30055">
    <property type="entry name" value="HTH-TYPE TRANSCRIPTIONAL REGULATOR RUTR"/>
    <property type="match status" value="1"/>
</dbReference>
<protein>
    <submittedName>
        <fullName evidence="6">Transcriptional regulator, TetR family</fullName>
    </submittedName>
</protein>
<evidence type="ECO:0000259" key="5">
    <source>
        <dbReference type="PROSITE" id="PS50977"/>
    </source>
</evidence>
<dbReference type="PRINTS" id="PR00455">
    <property type="entry name" value="HTHTETR"/>
</dbReference>
<dbReference type="SUPFAM" id="SSF46689">
    <property type="entry name" value="Homeodomain-like"/>
    <property type="match status" value="1"/>
</dbReference>
<name>A0A2Z5GAR5_9BACT</name>
<proteinExistence type="predicted"/>
<dbReference type="InterPro" id="IPR009057">
    <property type="entry name" value="Homeodomain-like_sf"/>
</dbReference>
<evidence type="ECO:0000313" key="7">
    <source>
        <dbReference type="Proteomes" id="UP000253606"/>
    </source>
</evidence>
<evidence type="ECO:0000256" key="3">
    <source>
        <dbReference type="ARBA" id="ARBA00023163"/>
    </source>
</evidence>
<dbReference type="PROSITE" id="PS50977">
    <property type="entry name" value="HTH_TETR_2"/>
    <property type="match status" value="1"/>
</dbReference>
<dbReference type="PANTHER" id="PTHR30055:SF234">
    <property type="entry name" value="HTH-TYPE TRANSCRIPTIONAL REGULATOR BETI"/>
    <property type="match status" value="1"/>
</dbReference>
<evidence type="ECO:0000256" key="4">
    <source>
        <dbReference type="PROSITE-ProRule" id="PRU00335"/>
    </source>
</evidence>
<feature type="DNA-binding region" description="H-T-H motif" evidence="4">
    <location>
        <begin position="32"/>
        <end position="51"/>
    </location>
</feature>
<keyword evidence="7" id="KW-1185">Reference proteome</keyword>
<dbReference type="Proteomes" id="UP000253606">
    <property type="component" value="Chromosome"/>
</dbReference>
<dbReference type="GO" id="GO:0000976">
    <property type="term" value="F:transcription cis-regulatory region binding"/>
    <property type="evidence" value="ECO:0007669"/>
    <property type="project" value="TreeGrafter"/>
</dbReference>
<accession>A0A2Z5GAR5</accession>
<sequence length="217" mass="24675">MNLRKQYAEETRRSIIKAARKLFAERGYLKTRVEDIASLAGVAAVTVYTSVGGKSGILQALIEIWTLSPIRNAAALSIEASENPKQILEIVGRTMRSMREEFADIIYALHDAAPFDAAVAKYLEVATQRYRGSCFMVAEKLKSLDALRPGLSVNQARDVLWFYFGYWSWFTHREENGWSYDDAERWLVDAVTQALLKERGLRRSRARRAEKTSSLMS</sequence>
<keyword evidence="2 4" id="KW-0238">DNA-binding</keyword>
<gene>
    <name evidence="6" type="ORF">ACPOL_6479</name>
</gene>
<evidence type="ECO:0000256" key="1">
    <source>
        <dbReference type="ARBA" id="ARBA00023015"/>
    </source>
</evidence>
<dbReference type="OrthoDB" id="116659at2"/>
<dbReference type="GO" id="GO:0003700">
    <property type="term" value="F:DNA-binding transcription factor activity"/>
    <property type="evidence" value="ECO:0007669"/>
    <property type="project" value="TreeGrafter"/>
</dbReference>
<keyword evidence="3" id="KW-0804">Transcription</keyword>
<dbReference type="InterPro" id="IPR050109">
    <property type="entry name" value="HTH-type_TetR-like_transc_reg"/>
</dbReference>
<evidence type="ECO:0000256" key="2">
    <source>
        <dbReference type="ARBA" id="ARBA00023125"/>
    </source>
</evidence>
<dbReference type="KEGG" id="abas:ACPOL_6479"/>
<reference evidence="6 7" key="1">
    <citation type="journal article" date="2018" name="Front. Microbiol.">
        <title>Hydrolytic Capabilities as a Key to Environmental Success: Chitinolytic and Cellulolytic Acidobacteria From Acidic Sub-arctic Soils and Boreal Peatlands.</title>
        <authorList>
            <person name="Belova S.E."/>
            <person name="Ravin N.V."/>
            <person name="Pankratov T.A."/>
            <person name="Rakitin A.L."/>
            <person name="Ivanova A.A."/>
            <person name="Beletsky A.V."/>
            <person name="Mardanov A.V."/>
            <person name="Sinninghe Damste J.S."/>
            <person name="Dedysh S.N."/>
        </authorList>
    </citation>
    <scope>NUCLEOTIDE SEQUENCE [LARGE SCALE GENOMIC DNA]</scope>
    <source>
        <strain evidence="6 7">SBC82</strain>
    </source>
</reference>
<dbReference type="EMBL" id="CP030840">
    <property type="protein sequence ID" value="AXC15705.1"/>
    <property type="molecule type" value="Genomic_DNA"/>
</dbReference>
<evidence type="ECO:0000313" key="6">
    <source>
        <dbReference type="EMBL" id="AXC15705.1"/>
    </source>
</evidence>
<dbReference type="InterPro" id="IPR001647">
    <property type="entry name" value="HTH_TetR"/>
</dbReference>
<dbReference type="RefSeq" id="WP_114210327.1">
    <property type="nucleotide sequence ID" value="NZ_CP030840.1"/>
</dbReference>
<dbReference type="AlphaFoldDB" id="A0A2Z5GAR5"/>
<feature type="domain" description="HTH tetR-type" evidence="5">
    <location>
        <begin position="9"/>
        <end position="69"/>
    </location>
</feature>